<protein>
    <recommendedName>
        <fullName evidence="2">EthD domain-containing protein</fullName>
    </recommendedName>
</protein>
<dbReference type="EMBL" id="JAKLMC020000014">
    <property type="protein sequence ID" value="KAK5952589.1"/>
    <property type="molecule type" value="Genomic_DNA"/>
</dbReference>
<evidence type="ECO:0000256" key="1">
    <source>
        <dbReference type="ARBA" id="ARBA00005986"/>
    </source>
</evidence>
<dbReference type="Pfam" id="PF07110">
    <property type="entry name" value="EthD"/>
    <property type="match status" value="1"/>
</dbReference>
<proteinExistence type="inferred from homology"/>
<comment type="caution">
    <text evidence="3">The sequence shown here is derived from an EMBL/GenBank/DDBJ whole genome shotgun (WGS) entry which is preliminary data.</text>
</comment>
<sequence length="109" mass="12250">MTVEVTVLYPNEEDATFNMDYYLSTHMPLVSDKWQKYGLKGWRVVQFQPGPDGAKPQYSTQATLIWDAPEDLQKAMGSEETKEVLGDVPNFSNKQPVFIAGPVLKTASH</sequence>
<dbReference type="InterPro" id="IPR009799">
    <property type="entry name" value="EthD_dom"/>
</dbReference>
<evidence type="ECO:0000313" key="4">
    <source>
        <dbReference type="Proteomes" id="UP001316803"/>
    </source>
</evidence>
<evidence type="ECO:0000259" key="2">
    <source>
        <dbReference type="Pfam" id="PF07110"/>
    </source>
</evidence>
<dbReference type="AlphaFoldDB" id="A0AAN8ECV9"/>
<accession>A0AAN8ECV9</accession>
<dbReference type="Gene3D" id="3.30.70.100">
    <property type="match status" value="1"/>
</dbReference>
<feature type="domain" description="EthD" evidence="2">
    <location>
        <begin position="19"/>
        <end position="94"/>
    </location>
</feature>
<dbReference type="GO" id="GO:0016491">
    <property type="term" value="F:oxidoreductase activity"/>
    <property type="evidence" value="ECO:0007669"/>
    <property type="project" value="InterPro"/>
</dbReference>
<dbReference type="Proteomes" id="UP001316803">
    <property type="component" value="Unassembled WGS sequence"/>
</dbReference>
<dbReference type="InterPro" id="IPR011008">
    <property type="entry name" value="Dimeric_a/b-barrel"/>
</dbReference>
<organism evidence="3 4">
    <name type="scientific">Knufia fluminis</name>
    <dbReference type="NCBI Taxonomy" id="191047"/>
    <lineage>
        <taxon>Eukaryota</taxon>
        <taxon>Fungi</taxon>
        <taxon>Dikarya</taxon>
        <taxon>Ascomycota</taxon>
        <taxon>Pezizomycotina</taxon>
        <taxon>Eurotiomycetes</taxon>
        <taxon>Chaetothyriomycetidae</taxon>
        <taxon>Chaetothyriales</taxon>
        <taxon>Trichomeriaceae</taxon>
        <taxon>Knufia</taxon>
    </lineage>
</organism>
<comment type="similarity">
    <text evidence="1">Belongs to the tpcK family.</text>
</comment>
<name>A0AAN8ECV9_9EURO</name>
<keyword evidence="4" id="KW-1185">Reference proteome</keyword>
<evidence type="ECO:0000313" key="3">
    <source>
        <dbReference type="EMBL" id="KAK5952589.1"/>
    </source>
</evidence>
<dbReference type="NCBIfam" id="TIGR02118">
    <property type="entry name" value="EthD family reductase"/>
    <property type="match status" value="1"/>
</dbReference>
<dbReference type="PANTHER" id="PTHR40260">
    <property type="entry name" value="BLR8190 PROTEIN"/>
    <property type="match status" value="1"/>
</dbReference>
<dbReference type="PANTHER" id="PTHR40260:SF2">
    <property type="entry name" value="BLR8190 PROTEIN"/>
    <property type="match status" value="1"/>
</dbReference>
<gene>
    <name evidence="3" type="ORF">OHC33_006181</name>
</gene>
<reference evidence="3 4" key="1">
    <citation type="submission" date="2022-12" db="EMBL/GenBank/DDBJ databases">
        <title>Genomic features and morphological characterization of a novel Knufia sp. strain isolated from spacecraft assembly facility.</title>
        <authorList>
            <person name="Teixeira M."/>
            <person name="Chander A.M."/>
            <person name="Stajich J.E."/>
            <person name="Venkateswaran K."/>
        </authorList>
    </citation>
    <scope>NUCLEOTIDE SEQUENCE [LARGE SCALE GENOMIC DNA]</scope>
    <source>
        <strain evidence="3 4">FJI-L2-BK-P2</strain>
    </source>
</reference>
<dbReference type="SUPFAM" id="SSF54909">
    <property type="entry name" value="Dimeric alpha+beta barrel"/>
    <property type="match status" value="1"/>
</dbReference>